<keyword evidence="2" id="KW-0238">DNA-binding</keyword>
<dbReference type="EMBL" id="FTOA01000001">
    <property type="protein sequence ID" value="SIS40609.1"/>
    <property type="molecule type" value="Genomic_DNA"/>
</dbReference>
<dbReference type="Gene3D" id="2.60.120.10">
    <property type="entry name" value="Jelly Rolls"/>
    <property type="match status" value="1"/>
</dbReference>
<feature type="domain" description="Cyclic nucleotide-binding" evidence="4">
    <location>
        <begin position="18"/>
        <end position="101"/>
    </location>
</feature>
<dbReference type="GO" id="GO:0003677">
    <property type="term" value="F:DNA binding"/>
    <property type="evidence" value="ECO:0007669"/>
    <property type="project" value="UniProtKB-KW"/>
</dbReference>
<gene>
    <name evidence="6" type="ORF">SAMN05421779_101617</name>
</gene>
<sequence length="240" mass="26158">MPFQPSVHDEQTILRAPLYAALPVSTREMVLARCHQRSFKRGETLFCQGDLAENLFLVLEGWVKVFRLTADGGEAVLHVFRPGESFAEPAAFGLGRYPAQAEGAADGRLLVIPAAVLMAEVDRTPGLAMKIIGLLSQRLHGLIAETERRHFLSTAHRLAAFLADLLRDADQATADGEPIVLNLPYDKGLVAARLGMTPESFSRALNRLKADGITSQGGRIFVADRQRLTDLAGQDDTAEE</sequence>
<dbReference type="InterPro" id="IPR012318">
    <property type="entry name" value="HTH_CRP"/>
</dbReference>
<dbReference type="CDD" id="cd00038">
    <property type="entry name" value="CAP_ED"/>
    <property type="match status" value="1"/>
</dbReference>
<dbReference type="PANTHER" id="PTHR24567:SF74">
    <property type="entry name" value="HTH-TYPE TRANSCRIPTIONAL REGULATOR ARCR"/>
    <property type="match status" value="1"/>
</dbReference>
<dbReference type="InterPro" id="IPR036390">
    <property type="entry name" value="WH_DNA-bd_sf"/>
</dbReference>
<dbReference type="RefSeq" id="WP_084194524.1">
    <property type="nucleotide sequence ID" value="NZ_FTOA01000001.1"/>
</dbReference>
<dbReference type="AlphaFoldDB" id="A0A1N7IU24"/>
<dbReference type="GO" id="GO:0003700">
    <property type="term" value="F:DNA-binding transcription factor activity"/>
    <property type="evidence" value="ECO:0007669"/>
    <property type="project" value="TreeGrafter"/>
</dbReference>
<keyword evidence="6" id="KW-0418">Kinase</keyword>
<dbReference type="OrthoDB" id="190787at2"/>
<keyword evidence="6" id="KW-0808">Transferase</keyword>
<dbReference type="GO" id="GO:0016301">
    <property type="term" value="F:kinase activity"/>
    <property type="evidence" value="ECO:0007669"/>
    <property type="project" value="UniProtKB-KW"/>
</dbReference>
<proteinExistence type="predicted"/>
<dbReference type="Pfam" id="PF00027">
    <property type="entry name" value="cNMP_binding"/>
    <property type="match status" value="1"/>
</dbReference>
<dbReference type="Proteomes" id="UP000185678">
    <property type="component" value="Unassembled WGS sequence"/>
</dbReference>
<dbReference type="PROSITE" id="PS51063">
    <property type="entry name" value="HTH_CRP_2"/>
    <property type="match status" value="1"/>
</dbReference>
<dbReference type="InterPro" id="IPR036388">
    <property type="entry name" value="WH-like_DNA-bd_sf"/>
</dbReference>
<evidence type="ECO:0000256" key="3">
    <source>
        <dbReference type="ARBA" id="ARBA00023163"/>
    </source>
</evidence>
<keyword evidence="3" id="KW-0804">Transcription</keyword>
<evidence type="ECO:0000259" key="5">
    <source>
        <dbReference type="PROSITE" id="PS51063"/>
    </source>
</evidence>
<dbReference type="SUPFAM" id="SSF51206">
    <property type="entry name" value="cAMP-binding domain-like"/>
    <property type="match status" value="1"/>
</dbReference>
<dbReference type="SUPFAM" id="SSF46785">
    <property type="entry name" value="Winged helix' DNA-binding domain"/>
    <property type="match status" value="1"/>
</dbReference>
<reference evidence="6 7" key="1">
    <citation type="submission" date="2017-01" db="EMBL/GenBank/DDBJ databases">
        <authorList>
            <person name="Mah S.A."/>
            <person name="Swanson W.J."/>
            <person name="Moy G.W."/>
            <person name="Vacquier V.D."/>
        </authorList>
    </citation>
    <scope>NUCLEOTIDE SEQUENCE [LARGE SCALE GENOMIC DNA]</scope>
    <source>
        <strain evidence="6 7">DSM 11589</strain>
    </source>
</reference>
<dbReference type="InterPro" id="IPR018490">
    <property type="entry name" value="cNMP-bd_dom_sf"/>
</dbReference>
<dbReference type="Gene3D" id="1.10.10.10">
    <property type="entry name" value="Winged helix-like DNA-binding domain superfamily/Winged helix DNA-binding domain"/>
    <property type="match status" value="1"/>
</dbReference>
<evidence type="ECO:0000313" key="7">
    <source>
        <dbReference type="Proteomes" id="UP000185678"/>
    </source>
</evidence>
<dbReference type="SMART" id="SM00100">
    <property type="entry name" value="cNMP"/>
    <property type="match status" value="1"/>
</dbReference>
<evidence type="ECO:0000256" key="2">
    <source>
        <dbReference type="ARBA" id="ARBA00023125"/>
    </source>
</evidence>
<dbReference type="GO" id="GO:0005829">
    <property type="term" value="C:cytosol"/>
    <property type="evidence" value="ECO:0007669"/>
    <property type="project" value="TreeGrafter"/>
</dbReference>
<protein>
    <submittedName>
        <fullName evidence="6">cAMP-binding domain of CRP or a regulatory subunit of cAMP-dependent protein kinases</fullName>
    </submittedName>
</protein>
<dbReference type="Pfam" id="PF13545">
    <property type="entry name" value="HTH_Crp_2"/>
    <property type="match status" value="1"/>
</dbReference>
<dbReference type="InterPro" id="IPR014710">
    <property type="entry name" value="RmlC-like_jellyroll"/>
</dbReference>
<keyword evidence="7" id="KW-1185">Reference proteome</keyword>
<evidence type="ECO:0000313" key="6">
    <source>
        <dbReference type="EMBL" id="SIS40609.1"/>
    </source>
</evidence>
<keyword evidence="1" id="KW-0805">Transcription regulation</keyword>
<accession>A0A1N7IU24</accession>
<dbReference type="SMART" id="SM00419">
    <property type="entry name" value="HTH_CRP"/>
    <property type="match status" value="1"/>
</dbReference>
<dbReference type="PANTHER" id="PTHR24567">
    <property type="entry name" value="CRP FAMILY TRANSCRIPTIONAL REGULATORY PROTEIN"/>
    <property type="match status" value="1"/>
</dbReference>
<dbReference type="InterPro" id="IPR000595">
    <property type="entry name" value="cNMP-bd_dom"/>
</dbReference>
<evidence type="ECO:0000256" key="1">
    <source>
        <dbReference type="ARBA" id="ARBA00023015"/>
    </source>
</evidence>
<evidence type="ECO:0000259" key="4">
    <source>
        <dbReference type="PROSITE" id="PS50042"/>
    </source>
</evidence>
<feature type="domain" description="HTH crp-type" evidence="5">
    <location>
        <begin position="152"/>
        <end position="226"/>
    </location>
</feature>
<dbReference type="STRING" id="80876.SAMN05421779_101617"/>
<name>A0A1N7IU24_9PROT</name>
<dbReference type="InterPro" id="IPR050397">
    <property type="entry name" value="Env_Response_Regulators"/>
</dbReference>
<dbReference type="PROSITE" id="PS50042">
    <property type="entry name" value="CNMP_BINDING_3"/>
    <property type="match status" value="1"/>
</dbReference>
<organism evidence="6 7">
    <name type="scientific">Insolitispirillum peregrinum</name>
    <dbReference type="NCBI Taxonomy" id="80876"/>
    <lineage>
        <taxon>Bacteria</taxon>
        <taxon>Pseudomonadati</taxon>
        <taxon>Pseudomonadota</taxon>
        <taxon>Alphaproteobacteria</taxon>
        <taxon>Rhodospirillales</taxon>
        <taxon>Novispirillaceae</taxon>
        <taxon>Insolitispirillum</taxon>
    </lineage>
</organism>